<name>A0A934Q5D4_9BURK</name>
<sequence>MNTPDPLRSPALEHRTLLWLVVVFTVAFAFVLWPLAGALLWAVFLAIVFWPMHQRCLRLVRKPWLAALLTLLTIVVIVIVPLAMVSASVVQEASVLYQSLRSGEIRPGEWLQRIFDALPPWAQAVMARFGVFDVPALAQRVGAVLSGSSQFISTTLLGIGQNTLNFVVAFFIMLYVLYFFLRDGRELAAQVERAVPLRLEQTRRLLRQFVAVVRATVKGNVVVALVQGALGGLAFWWLDVPGATLWGAFMALLSLLPAVGAAMVWGPVAIYKLFTGEVAGAIGLTVWGVLVIGLVDNVLRPILVGRDTKLPDYVVLVATVGGIGLFGLNGFVIGPVIASMFIVAWNLLTDVRRHTPGSAAEDRPVQDGQGGAQRPEGQLPRRRRRPPRGEGER</sequence>
<keyword evidence="3 7" id="KW-0812">Transmembrane</keyword>
<dbReference type="Pfam" id="PF01594">
    <property type="entry name" value="AI-2E_transport"/>
    <property type="match status" value="1"/>
</dbReference>
<keyword evidence="5 7" id="KW-0472">Membrane</keyword>
<dbReference type="Proteomes" id="UP000617041">
    <property type="component" value="Unassembled WGS sequence"/>
</dbReference>
<comment type="caution">
    <text evidence="8">The sequence shown here is derived from an EMBL/GenBank/DDBJ whole genome shotgun (WGS) entry which is preliminary data.</text>
</comment>
<evidence type="ECO:0000256" key="6">
    <source>
        <dbReference type="SAM" id="MobiDB-lite"/>
    </source>
</evidence>
<dbReference type="RefSeq" id="WP_200789599.1">
    <property type="nucleotide sequence ID" value="NZ_JAEDAO010000001.1"/>
</dbReference>
<feature type="region of interest" description="Disordered" evidence="6">
    <location>
        <begin position="356"/>
        <end position="393"/>
    </location>
</feature>
<feature type="transmembrane region" description="Helical" evidence="7">
    <location>
        <begin position="64"/>
        <end position="90"/>
    </location>
</feature>
<proteinExistence type="inferred from homology"/>
<evidence type="ECO:0000256" key="7">
    <source>
        <dbReference type="SAM" id="Phobius"/>
    </source>
</evidence>
<dbReference type="AlphaFoldDB" id="A0A934Q5D4"/>
<feature type="transmembrane region" description="Helical" evidence="7">
    <location>
        <begin position="315"/>
        <end position="348"/>
    </location>
</feature>
<dbReference type="PANTHER" id="PTHR21716:SF4">
    <property type="entry name" value="TRANSMEMBRANE PROTEIN 245"/>
    <property type="match status" value="1"/>
</dbReference>
<dbReference type="EMBL" id="JAEDAO010000001">
    <property type="protein sequence ID" value="MBK0394512.1"/>
    <property type="molecule type" value="Genomic_DNA"/>
</dbReference>
<feature type="transmembrane region" description="Helical" evidence="7">
    <location>
        <begin position="244"/>
        <end position="266"/>
    </location>
</feature>
<dbReference type="PANTHER" id="PTHR21716">
    <property type="entry name" value="TRANSMEMBRANE PROTEIN"/>
    <property type="match status" value="1"/>
</dbReference>
<dbReference type="GO" id="GO:0016020">
    <property type="term" value="C:membrane"/>
    <property type="evidence" value="ECO:0007669"/>
    <property type="project" value="UniProtKB-SubCell"/>
</dbReference>
<feature type="transmembrane region" description="Helical" evidence="7">
    <location>
        <begin position="217"/>
        <end position="238"/>
    </location>
</feature>
<comment type="similarity">
    <text evidence="2">Belongs to the autoinducer-2 exporter (AI-2E) (TC 2.A.86) family.</text>
</comment>
<gene>
    <name evidence="8" type="ORF">I8E28_18050</name>
</gene>
<dbReference type="InterPro" id="IPR002549">
    <property type="entry name" value="AI-2E-like"/>
</dbReference>
<evidence type="ECO:0000256" key="2">
    <source>
        <dbReference type="ARBA" id="ARBA00009773"/>
    </source>
</evidence>
<keyword evidence="9" id="KW-1185">Reference proteome</keyword>
<feature type="transmembrane region" description="Helical" evidence="7">
    <location>
        <begin position="278"/>
        <end position="295"/>
    </location>
</feature>
<evidence type="ECO:0000256" key="3">
    <source>
        <dbReference type="ARBA" id="ARBA00022692"/>
    </source>
</evidence>
<evidence type="ECO:0000313" key="8">
    <source>
        <dbReference type="EMBL" id="MBK0394512.1"/>
    </source>
</evidence>
<accession>A0A934Q5D4</accession>
<evidence type="ECO:0000313" key="9">
    <source>
        <dbReference type="Proteomes" id="UP000617041"/>
    </source>
</evidence>
<organism evidence="8 9">
    <name type="scientific">Ramlibacter algicola</name>
    <dbReference type="NCBI Taxonomy" id="2795217"/>
    <lineage>
        <taxon>Bacteria</taxon>
        <taxon>Pseudomonadati</taxon>
        <taxon>Pseudomonadota</taxon>
        <taxon>Betaproteobacteria</taxon>
        <taxon>Burkholderiales</taxon>
        <taxon>Comamonadaceae</taxon>
        <taxon>Ramlibacter</taxon>
    </lineage>
</organism>
<evidence type="ECO:0000256" key="1">
    <source>
        <dbReference type="ARBA" id="ARBA00004141"/>
    </source>
</evidence>
<feature type="transmembrane region" description="Helical" evidence="7">
    <location>
        <begin position="20"/>
        <end position="52"/>
    </location>
</feature>
<evidence type="ECO:0000256" key="4">
    <source>
        <dbReference type="ARBA" id="ARBA00022989"/>
    </source>
</evidence>
<protein>
    <submittedName>
        <fullName evidence="8">AI-2E family transporter</fullName>
    </submittedName>
</protein>
<comment type="subcellular location">
    <subcellularLocation>
        <location evidence="1">Membrane</location>
        <topology evidence="1">Multi-pass membrane protein</topology>
    </subcellularLocation>
</comment>
<feature type="transmembrane region" description="Helical" evidence="7">
    <location>
        <begin position="163"/>
        <end position="181"/>
    </location>
</feature>
<evidence type="ECO:0000256" key="5">
    <source>
        <dbReference type="ARBA" id="ARBA00023136"/>
    </source>
</evidence>
<reference evidence="8" key="1">
    <citation type="submission" date="2020-12" db="EMBL/GenBank/DDBJ databases">
        <title>Ramlibacter sp. nov., isolated from a freshwater alga, Cryptomonas.</title>
        <authorList>
            <person name="Kim H.M."/>
            <person name="Jeon C.O."/>
        </authorList>
    </citation>
    <scope>NUCLEOTIDE SEQUENCE</scope>
    <source>
        <strain evidence="8">CrO1</strain>
    </source>
</reference>
<keyword evidence="4 7" id="KW-1133">Transmembrane helix</keyword>